<dbReference type="InterPro" id="IPR022066">
    <property type="entry name" value="PdtaS_GAF"/>
</dbReference>
<dbReference type="Gene3D" id="3.30.450.20">
    <property type="entry name" value="PAS domain"/>
    <property type="match status" value="1"/>
</dbReference>
<dbReference type="InterPro" id="IPR005467">
    <property type="entry name" value="His_kinase_dom"/>
</dbReference>
<proteinExistence type="predicted"/>
<dbReference type="EC" id="2.7.13.3" evidence="2"/>
<dbReference type="GO" id="GO:0016301">
    <property type="term" value="F:kinase activity"/>
    <property type="evidence" value="ECO:0007669"/>
    <property type="project" value="UniProtKB-KW"/>
</dbReference>
<evidence type="ECO:0000256" key="6">
    <source>
        <dbReference type="ARBA" id="ARBA00022777"/>
    </source>
</evidence>
<dbReference type="Pfam" id="PF08448">
    <property type="entry name" value="PAS_4"/>
    <property type="match status" value="1"/>
</dbReference>
<evidence type="ECO:0000313" key="9">
    <source>
        <dbReference type="EMBL" id="GAA3158302.1"/>
    </source>
</evidence>
<keyword evidence="4" id="KW-0808">Transferase</keyword>
<keyword evidence="10" id="KW-1185">Reference proteome</keyword>
<dbReference type="InterPro" id="IPR038424">
    <property type="entry name" value="H_kinase_PdtaS_GAF_sf"/>
</dbReference>
<dbReference type="PANTHER" id="PTHR41523:SF8">
    <property type="entry name" value="ETHYLENE RESPONSE SENSOR PROTEIN"/>
    <property type="match status" value="1"/>
</dbReference>
<dbReference type="SUPFAM" id="SSF55874">
    <property type="entry name" value="ATPase domain of HSP90 chaperone/DNA topoisomerase II/histidine kinase"/>
    <property type="match status" value="1"/>
</dbReference>
<evidence type="ECO:0000256" key="5">
    <source>
        <dbReference type="ARBA" id="ARBA00022741"/>
    </source>
</evidence>
<dbReference type="InterPro" id="IPR035965">
    <property type="entry name" value="PAS-like_dom_sf"/>
</dbReference>
<evidence type="ECO:0000256" key="3">
    <source>
        <dbReference type="ARBA" id="ARBA00022553"/>
    </source>
</evidence>
<feature type="domain" description="Histidine kinase" evidence="8">
    <location>
        <begin position="299"/>
        <end position="492"/>
    </location>
</feature>
<dbReference type="Gene3D" id="3.30.565.10">
    <property type="entry name" value="Histidine kinase-like ATPase, C-terminal domain"/>
    <property type="match status" value="1"/>
</dbReference>
<keyword evidence="6 9" id="KW-0418">Kinase</keyword>
<dbReference type="PROSITE" id="PS50109">
    <property type="entry name" value="HIS_KIN"/>
    <property type="match status" value="1"/>
</dbReference>
<accession>A0ABP6NU65</accession>
<keyword evidence="7" id="KW-0067">ATP-binding</keyword>
<dbReference type="EMBL" id="BAAAUT010000058">
    <property type="protein sequence ID" value="GAA3158302.1"/>
    <property type="molecule type" value="Genomic_DNA"/>
</dbReference>
<dbReference type="Proteomes" id="UP001500320">
    <property type="component" value="Unassembled WGS sequence"/>
</dbReference>
<protein>
    <recommendedName>
        <fullName evidence="2">histidine kinase</fullName>
        <ecNumber evidence="2">2.7.13.3</ecNumber>
    </recommendedName>
</protein>
<dbReference type="InterPro" id="IPR011495">
    <property type="entry name" value="Sig_transdc_His_kin_sub2_dim/P"/>
</dbReference>
<dbReference type="InterPro" id="IPR036890">
    <property type="entry name" value="HATPase_C_sf"/>
</dbReference>
<sequence>MPTLTDLAVRHTALDHGDLEWMHSLVSDWQLLADLSFADLILWIPLKDGSGWIAVAQMRPTTGPTVYHDDVVGTIIARGERELIDTAWEERRICREGDPDWSTGVPVREETIPVRRTCGGADGHRYLGVIQRSTNLSSARTPSRLELTYLQSASDLAQMVAEGRFPFSGAEPILVRSPRVGDGLLRLDRAGRVTYASPNALSAYRRLGLTADLVGAELGRTTATLCYADEPINENLMVVASGKEPRETEVESGGTVVQLRAIPLVVGGGRIGALVLIRDVTELRRRERELMTKDATIREIHHRVKNNLQTVAALLRLQARRLQVPEGREALEEAVRRVGSIAIVHETLSHTPEEQVDFDEIADRVIAMASEVSAPEAQVTPRRVGSFGVLRSEIATPLAMVLTELLQNAVQHGLAQRPGRLEVVAARGADRLDVAVSDDGAGLPAGFDLDATTSLGLQIVRTLVVGELAGRLSIAPRQGGGTEVTLAIPLPRSEIRPDGLGGGAGAS</sequence>
<dbReference type="PANTHER" id="PTHR41523">
    <property type="entry name" value="TWO-COMPONENT SYSTEM SENSOR PROTEIN"/>
    <property type="match status" value="1"/>
</dbReference>
<comment type="caution">
    <text evidence="9">The sequence shown here is derived from an EMBL/GenBank/DDBJ whole genome shotgun (WGS) entry which is preliminary data.</text>
</comment>
<dbReference type="SMART" id="SM00387">
    <property type="entry name" value="HATPase_c"/>
    <property type="match status" value="1"/>
</dbReference>
<comment type="catalytic activity">
    <reaction evidence="1">
        <text>ATP + protein L-histidine = ADP + protein N-phospho-L-histidine.</text>
        <dbReference type="EC" id="2.7.13.3"/>
    </reaction>
</comment>
<gene>
    <name evidence="9" type="ORF">GCM10010466_56330</name>
</gene>
<dbReference type="RefSeq" id="WP_344864717.1">
    <property type="nucleotide sequence ID" value="NZ_BAAAUT010000058.1"/>
</dbReference>
<evidence type="ECO:0000259" key="8">
    <source>
        <dbReference type="PROSITE" id="PS50109"/>
    </source>
</evidence>
<dbReference type="Pfam" id="PF07568">
    <property type="entry name" value="HisKA_2"/>
    <property type="match status" value="1"/>
</dbReference>
<evidence type="ECO:0000256" key="2">
    <source>
        <dbReference type="ARBA" id="ARBA00012438"/>
    </source>
</evidence>
<organism evidence="9 10">
    <name type="scientific">Planomonospora alba</name>
    <dbReference type="NCBI Taxonomy" id="161354"/>
    <lineage>
        <taxon>Bacteria</taxon>
        <taxon>Bacillati</taxon>
        <taxon>Actinomycetota</taxon>
        <taxon>Actinomycetes</taxon>
        <taxon>Streptosporangiales</taxon>
        <taxon>Streptosporangiaceae</taxon>
        <taxon>Planomonospora</taxon>
    </lineage>
</organism>
<dbReference type="Gene3D" id="3.30.450.280">
    <property type="entry name" value="GAF domain"/>
    <property type="match status" value="1"/>
</dbReference>
<evidence type="ECO:0000256" key="1">
    <source>
        <dbReference type="ARBA" id="ARBA00000085"/>
    </source>
</evidence>
<evidence type="ECO:0000256" key="4">
    <source>
        <dbReference type="ARBA" id="ARBA00022679"/>
    </source>
</evidence>
<keyword evidence="3" id="KW-0597">Phosphoprotein</keyword>
<evidence type="ECO:0000313" key="10">
    <source>
        <dbReference type="Proteomes" id="UP001500320"/>
    </source>
</evidence>
<keyword evidence="5" id="KW-0547">Nucleotide-binding</keyword>
<dbReference type="Pfam" id="PF02518">
    <property type="entry name" value="HATPase_c"/>
    <property type="match status" value="1"/>
</dbReference>
<reference evidence="10" key="1">
    <citation type="journal article" date="2019" name="Int. J. Syst. Evol. Microbiol.">
        <title>The Global Catalogue of Microorganisms (GCM) 10K type strain sequencing project: providing services to taxonomists for standard genome sequencing and annotation.</title>
        <authorList>
            <consortium name="The Broad Institute Genomics Platform"/>
            <consortium name="The Broad Institute Genome Sequencing Center for Infectious Disease"/>
            <person name="Wu L."/>
            <person name="Ma J."/>
        </authorList>
    </citation>
    <scope>NUCLEOTIDE SEQUENCE [LARGE SCALE GENOMIC DNA]</scope>
    <source>
        <strain evidence="10">JCM 9373</strain>
    </source>
</reference>
<dbReference type="InterPro" id="IPR003594">
    <property type="entry name" value="HATPase_dom"/>
</dbReference>
<dbReference type="SUPFAM" id="SSF55785">
    <property type="entry name" value="PYP-like sensor domain (PAS domain)"/>
    <property type="match status" value="1"/>
</dbReference>
<dbReference type="InterPro" id="IPR013656">
    <property type="entry name" value="PAS_4"/>
</dbReference>
<evidence type="ECO:0000256" key="7">
    <source>
        <dbReference type="ARBA" id="ARBA00022840"/>
    </source>
</evidence>
<name>A0ABP6NU65_9ACTN</name>
<dbReference type="Pfam" id="PF12282">
    <property type="entry name" value="GAF_PdtaS"/>
    <property type="match status" value="1"/>
</dbReference>